<proteinExistence type="predicted"/>
<dbReference type="InterPro" id="IPR011008">
    <property type="entry name" value="Dimeric_a/b-barrel"/>
</dbReference>
<dbReference type="AlphaFoldDB" id="A0A8J3P5A6"/>
<gene>
    <name evidence="2" type="ORF">Cco03nite_08870</name>
</gene>
<dbReference type="Gene3D" id="3.30.70.100">
    <property type="match status" value="1"/>
</dbReference>
<sequence length="100" mass="11036">MFIAIVDFRTAPADRATALAQLDAESERVRAMPGNVAFRVYASRADESAIAIVHEWADEQSFAGYQSSDSFTRSGEVLRPMMIAPPVSRRFRADLLETVG</sequence>
<evidence type="ECO:0000259" key="1">
    <source>
        <dbReference type="PROSITE" id="PS51725"/>
    </source>
</evidence>
<protein>
    <recommendedName>
        <fullName evidence="1">ABM domain-containing protein</fullName>
    </recommendedName>
</protein>
<evidence type="ECO:0000313" key="3">
    <source>
        <dbReference type="Proteomes" id="UP000630887"/>
    </source>
</evidence>
<dbReference type="Pfam" id="PF03992">
    <property type="entry name" value="ABM"/>
    <property type="match status" value="1"/>
</dbReference>
<organism evidence="2 3">
    <name type="scientific">Catellatospora coxensis</name>
    <dbReference type="NCBI Taxonomy" id="310354"/>
    <lineage>
        <taxon>Bacteria</taxon>
        <taxon>Bacillati</taxon>
        <taxon>Actinomycetota</taxon>
        <taxon>Actinomycetes</taxon>
        <taxon>Micromonosporales</taxon>
        <taxon>Micromonosporaceae</taxon>
        <taxon>Catellatospora</taxon>
    </lineage>
</organism>
<keyword evidence="3" id="KW-1185">Reference proteome</keyword>
<reference evidence="2 3" key="1">
    <citation type="submission" date="2021-01" db="EMBL/GenBank/DDBJ databases">
        <title>Whole genome shotgun sequence of Catellatospora coxensis NBRC 107359.</title>
        <authorList>
            <person name="Komaki H."/>
            <person name="Tamura T."/>
        </authorList>
    </citation>
    <scope>NUCLEOTIDE SEQUENCE [LARGE SCALE GENOMIC DNA]</scope>
    <source>
        <strain evidence="2 3">NBRC 107359</strain>
    </source>
</reference>
<dbReference type="Proteomes" id="UP000630887">
    <property type="component" value="Unassembled WGS sequence"/>
</dbReference>
<dbReference type="SUPFAM" id="SSF54909">
    <property type="entry name" value="Dimeric alpha+beta barrel"/>
    <property type="match status" value="1"/>
</dbReference>
<dbReference type="PROSITE" id="PS51725">
    <property type="entry name" value="ABM"/>
    <property type="match status" value="1"/>
</dbReference>
<dbReference type="RefSeq" id="WP_203688757.1">
    <property type="nucleotide sequence ID" value="NZ_BAAALC010000011.1"/>
</dbReference>
<name>A0A8J3P5A6_9ACTN</name>
<accession>A0A8J3P5A6</accession>
<comment type="caution">
    <text evidence="2">The sequence shown here is derived from an EMBL/GenBank/DDBJ whole genome shotgun (WGS) entry which is preliminary data.</text>
</comment>
<feature type="domain" description="ABM" evidence="1">
    <location>
        <begin position="2"/>
        <end position="91"/>
    </location>
</feature>
<evidence type="ECO:0000313" key="2">
    <source>
        <dbReference type="EMBL" id="GIG04187.1"/>
    </source>
</evidence>
<dbReference type="EMBL" id="BONI01000005">
    <property type="protein sequence ID" value="GIG04187.1"/>
    <property type="molecule type" value="Genomic_DNA"/>
</dbReference>
<dbReference type="InterPro" id="IPR007138">
    <property type="entry name" value="ABM_dom"/>
</dbReference>